<dbReference type="Pfam" id="PF03073">
    <property type="entry name" value="TspO_MBR"/>
    <property type="match status" value="1"/>
</dbReference>
<dbReference type="PANTHER" id="PTHR10057:SF0">
    <property type="entry name" value="TRANSLOCATOR PROTEIN"/>
    <property type="match status" value="1"/>
</dbReference>
<feature type="transmembrane region" description="Helical" evidence="6">
    <location>
        <begin position="99"/>
        <end position="120"/>
    </location>
</feature>
<evidence type="ECO:0000256" key="5">
    <source>
        <dbReference type="ARBA" id="ARBA00023136"/>
    </source>
</evidence>
<evidence type="ECO:0000256" key="4">
    <source>
        <dbReference type="ARBA" id="ARBA00022989"/>
    </source>
</evidence>
<comment type="subcellular location">
    <subcellularLocation>
        <location evidence="1">Membrane</location>
        <topology evidence="1">Multi-pass membrane protein</topology>
    </subcellularLocation>
</comment>
<keyword evidence="8" id="KW-1185">Reference proteome</keyword>
<protein>
    <submittedName>
        <fullName evidence="7">Tryptophan-rich sensory protein</fullName>
    </submittedName>
</protein>
<dbReference type="CDD" id="cd15904">
    <property type="entry name" value="TSPO_MBR"/>
    <property type="match status" value="1"/>
</dbReference>
<dbReference type="AlphaFoldDB" id="A0A7G9S2D6"/>
<dbReference type="PIRSF" id="PIRSF005859">
    <property type="entry name" value="PBR"/>
    <property type="match status" value="1"/>
</dbReference>
<evidence type="ECO:0000313" key="8">
    <source>
        <dbReference type="Proteomes" id="UP000515934"/>
    </source>
</evidence>
<name>A0A7G9S2D6_9MICO</name>
<sequence length="181" mass="19546">MSAQTRAAAGPAPVGVGRQILAGVLFLVAVALIAFLGSLATMPNTEGWYAEATKAPWSPPNSVFGPVWSVLYVLIALAGWLIWRAGYRVGGPNAARRTLALYVVQLVLNGLWTPVFFAGYPLIGDIAWWIALAIILALIISVIWLAVAAVKWSQAAMWIMIPYLLWLMFATSLNLAIIVLN</sequence>
<feature type="transmembrane region" description="Helical" evidence="6">
    <location>
        <begin position="20"/>
        <end position="43"/>
    </location>
</feature>
<keyword evidence="3 6" id="KW-0812">Transmembrane</keyword>
<feature type="transmembrane region" description="Helical" evidence="6">
    <location>
        <begin position="63"/>
        <end position="87"/>
    </location>
</feature>
<feature type="transmembrane region" description="Helical" evidence="6">
    <location>
        <begin position="126"/>
        <end position="150"/>
    </location>
</feature>
<keyword evidence="5 6" id="KW-0472">Membrane</keyword>
<dbReference type="KEGG" id="ldn:H9L06_06715"/>
<dbReference type="Proteomes" id="UP000515934">
    <property type="component" value="Chromosome"/>
</dbReference>
<dbReference type="Gene3D" id="1.20.1260.100">
    <property type="entry name" value="TspO/MBR protein"/>
    <property type="match status" value="1"/>
</dbReference>
<dbReference type="PANTHER" id="PTHR10057">
    <property type="entry name" value="PERIPHERAL-TYPE BENZODIAZEPINE RECEPTOR"/>
    <property type="match status" value="1"/>
</dbReference>
<dbReference type="FunFam" id="1.20.1260.100:FF:000001">
    <property type="entry name" value="translocator protein 2"/>
    <property type="match status" value="1"/>
</dbReference>
<gene>
    <name evidence="7" type="ORF">H9L06_06715</name>
</gene>
<reference evidence="7 8" key="1">
    <citation type="submission" date="2020-08" db="EMBL/GenBank/DDBJ databases">
        <title>Genome sequence of Leucobacter denitrificans KACC 14055T.</title>
        <authorList>
            <person name="Hyun D.-W."/>
            <person name="Bae J.-W."/>
        </authorList>
    </citation>
    <scope>NUCLEOTIDE SEQUENCE [LARGE SCALE GENOMIC DNA]</scope>
    <source>
        <strain evidence="7 8">KACC 14055</strain>
    </source>
</reference>
<evidence type="ECO:0000256" key="1">
    <source>
        <dbReference type="ARBA" id="ARBA00004141"/>
    </source>
</evidence>
<dbReference type="GO" id="GO:0033013">
    <property type="term" value="P:tetrapyrrole metabolic process"/>
    <property type="evidence" value="ECO:0007669"/>
    <property type="project" value="UniProtKB-ARBA"/>
</dbReference>
<dbReference type="GO" id="GO:0016020">
    <property type="term" value="C:membrane"/>
    <property type="evidence" value="ECO:0007669"/>
    <property type="project" value="UniProtKB-SubCell"/>
</dbReference>
<dbReference type="RefSeq" id="WP_187554482.1">
    <property type="nucleotide sequence ID" value="NZ_CP060716.1"/>
</dbReference>
<evidence type="ECO:0000256" key="6">
    <source>
        <dbReference type="SAM" id="Phobius"/>
    </source>
</evidence>
<evidence type="ECO:0000313" key="7">
    <source>
        <dbReference type="EMBL" id="QNN62011.1"/>
    </source>
</evidence>
<dbReference type="EMBL" id="CP060716">
    <property type="protein sequence ID" value="QNN62011.1"/>
    <property type="molecule type" value="Genomic_DNA"/>
</dbReference>
<proteinExistence type="inferred from homology"/>
<dbReference type="InterPro" id="IPR004307">
    <property type="entry name" value="TspO_MBR"/>
</dbReference>
<accession>A0A7G9S2D6</accession>
<feature type="transmembrane region" description="Helical" evidence="6">
    <location>
        <begin position="157"/>
        <end position="180"/>
    </location>
</feature>
<evidence type="ECO:0000256" key="3">
    <source>
        <dbReference type="ARBA" id="ARBA00022692"/>
    </source>
</evidence>
<keyword evidence="4 6" id="KW-1133">Transmembrane helix</keyword>
<organism evidence="7 8">
    <name type="scientific">Leucobacter denitrificans</name>
    <dbReference type="NCBI Taxonomy" id="683042"/>
    <lineage>
        <taxon>Bacteria</taxon>
        <taxon>Bacillati</taxon>
        <taxon>Actinomycetota</taxon>
        <taxon>Actinomycetes</taxon>
        <taxon>Micrococcales</taxon>
        <taxon>Microbacteriaceae</taxon>
        <taxon>Leucobacter</taxon>
    </lineage>
</organism>
<dbReference type="InterPro" id="IPR038330">
    <property type="entry name" value="TspO/MBR-related_sf"/>
</dbReference>
<comment type="similarity">
    <text evidence="2">Belongs to the TspO/BZRP family.</text>
</comment>
<evidence type="ECO:0000256" key="2">
    <source>
        <dbReference type="ARBA" id="ARBA00007524"/>
    </source>
</evidence>